<dbReference type="GO" id="GO:0030688">
    <property type="term" value="C:preribosome, small subunit precursor"/>
    <property type="evidence" value="ECO:0007669"/>
    <property type="project" value="TreeGrafter"/>
</dbReference>
<feature type="region of interest" description="Disordered" evidence="5">
    <location>
        <begin position="85"/>
        <end position="105"/>
    </location>
</feature>
<dbReference type="OrthoDB" id="119302at2759"/>
<comment type="subcellular location">
    <subcellularLocation>
        <location evidence="1">Nucleus</location>
        <location evidence="1">Nucleolus</location>
    </subcellularLocation>
</comment>
<feature type="region of interest" description="Disordered" evidence="5">
    <location>
        <begin position="837"/>
        <end position="856"/>
    </location>
</feature>
<feature type="domain" description="Bms1-type G" evidence="6">
    <location>
        <begin position="101"/>
        <end position="292"/>
    </location>
</feature>
<name>A0A2R5GC37_9STRA</name>
<evidence type="ECO:0000313" key="7">
    <source>
        <dbReference type="EMBL" id="GBG27889.1"/>
    </source>
</evidence>
<dbReference type="GO" id="GO:0000479">
    <property type="term" value="P:endonucleolytic cleavage of tricistronic rRNA transcript (SSU-rRNA, 5.8S rRNA, LSU-rRNA)"/>
    <property type="evidence" value="ECO:0007669"/>
    <property type="project" value="TreeGrafter"/>
</dbReference>
<protein>
    <submittedName>
        <fullName evidence="7">Pre-rRNA-processing protein TSR1-like</fullName>
    </submittedName>
</protein>
<dbReference type="GO" id="GO:0003924">
    <property type="term" value="F:GTPase activity"/>
    <property type="evidence" value="ECO:0007669"/>
    <property type="project" value="TreeGrafter"/>
</dbReference>
<feature type="region of interest" description="Disordered" evidence="5">
    <location>
        <begin position="1"/>
        <end position="41"/>
    </location>
</feature>
<reference evidence="7 8" key="1">
    <citation type="submission" date="2017-12" db="EMBL/GenBank/DDBJ databases">
        <title>Sequencing, de novo assembly and annotation of complete genome of a new Thraustochytrid species, strain FCC1311.</title>
        <authorList>
            <person name="Sedici K."/>
            <person name="Godart F."/>
            <person name="Aiese Cigliano R."/>
            <person name="Sanseverino W."/>
            <person name="Barakat M."/>
            <person name="Ortet P."/>
            <person name="Marechal E."/>
            <person name="Cagnac O."/>
            <person name="Amato A."/>
        </authorList>
    </citation>
    <scope>NUCLEOTIDE SEQUENCE [LARGE SCALE GENOMIC DNA]</scope>
</reference>
<dbReference type="PANTHER" id="PTHR12858">
    <property type="entry name" value="RIBOSOME BIOGENESIS PROTEIN"/>
    <property type="match status" value="1"/>
</dbReference>
<dbReference type="PROSITE" id="PS51714">
    <property type="entry name" value="G_BMS1"/>
    <property type="match status" value="1"/>
</dbReference>
<dbReference type="Pfam" id="PF04950">
    <property type="entry name" value="RIBIOP_C"/>
    <property type="match status" value="1"/>
</dbReference>
<dbReference type="SMART" id="SM00785">
    <property type="entry name" value="AARP2CN"/>
    <property type="match status" value="1"/>
</dbReference>
<dbReference type="GO" id="GO:0000462">
    <property type="term" value="P:maturation of SSU-rRNA from tricistronic rRNA transcript (SSU-rRNA, 5.8S rRNA, LSU-rRNA)"/>
    <property type="evidence" value="ECO:0007669"/>
    <property type="project" value="TreeGrafter"/>
</dbReference>
<evidence type="ECO:0000256" key="1">
    <source>
        <dbReference type="ARBA" id="ARBA00004604"/>
    </source>
</evidence>
<dbReference type="InterPro" id="IPR030387">
    <property type="entry name" value="G_Bms1/Tsr1_dom"/>
</dbReference>
<comment type="caution">
    <text evidence="7">The sequence shown here is derived from an EMBL/GenBank/DDBJ whole genome shotgun (WGS) entry which is preliminary data.</text>
</comment>
<feature type="compositionally biased region" description="Basic residues" evidence="5">
    <location>
        <begin position="13"/>
        <end position="23"/>
    </location>
</feature>
<dbReference type="GO" id="GO:0034511">
    <property type="term" value="F:U3 snoRNA binding"/>
    <property type="evidence" value="ECO:0007669"/>
    <property type="project" value="TreeGrafter"/>
</dbReference>
<dbReference type="GO" id="GO:0005525">
    <property type="term" value="F:GTP binding"/>
    <property type="evidence" value="ECO:0007669"/>
    <property type="project" value="TreeGrafter"/>
</dbReference>
<keyword evidence="2" id="KW-0690">Ribosome biogenesis</keyword>
<comment type="similarity">
    <text evidence="4">Belongs to the TRAFAC class translation factor GTPase superfamily. Bms1-like GTPase family. TSR1 subfamily.</text>
</comment>
<accession>A0A2R5GC37</accession>
<feature type="region of interest" description="Disordered" evidence="5">
    <location>
        <begin position="467"/>
        <end position="488"/>
    </location>
</feature>
<evidence type="ECO:0000256" key="2">
    <source>
        <dbReference type="ARBA" id="ARBA00022517"/>
    </source>
</evidence>
<dbReference type="FunCoup" id="A0A2R5GC37">
    <property type="interactions" value="132"/>
</dbReference>
<dbReference type="SMART" id="SM01362">
    <property type="entry name" value="DUF663"/>
    <property type="match status" value="1"/>
</dbReference>
<dbReference type="InterPro" id="IPR007034">
    <property type="entry name" value="BMS1_TSR1_C"/>
</dbReference>
<organism evidence="7 8">
    <name type="scientific">Hondaea fermentalgiana</name>
    <dbReference type="NCBI Taxonomy" id="2315210"/>
    <lineage>
        <taxon>Eukaryota</taxon>
        <taxon>Sar</taxon>
        <taxon>Stramenopiles</taxon>
        <taxon>Bigyra</taxon>
        <taxon>Labyrinthulomycetes</taxon>
        <taxon>Thraustochytrida</taxon>
        <taxon>Thraustochytriidae</taxon>
        <taxon>Hondaea</taxon>
    </lineage>
</organism>
<proteinExistence type="inferred from homology"/>
<dbReference type="InterPro" id="IPR039761">
    <property type="entry name" value="Bms1/Tsr1"/>
</dbReference>
<keyword evidence="8" id="KW-1185">Reference proteome</keyword>
<sequence length="856" mass="93997">MSQHRAGWQKQANKTHKTTKRSKRSLDRLNGGRVMDGAMGVGTGGGGGAAGSVFSTSSASTLGGRVARANRAAMLRKNKRQATLLAKRQGGSSTGHRAGGAPRTVGIVHLSPRGTVPIVLGENGVGALKSGGDMFTEIFPNEKFRSTFVLAARSTLSVLDVAKVSDILCFVLPLSVPEAQHSQVSAASSKRGGTLELYLGDSIDEEGRKFVSLAKAQGLPTVVGILQNLEHVPAKHRSAIKKQAANFFQEEFGSSTKMVVDAPPDALEGEDAPMAMDETASVISTLPKSGPIATARTHFVRALMESKLKRIAWRSERSYMLGYKSSYEAASQTLKVSGYLRGRPLDVHQLVHVVGHGTYQLAQIEAARDPFPERAHRADALESDAAMAEDGSAALAVADPALTPSLQEEATPDLLAGEQTWPTNEEMEDAEPDAQDLEARKLEKQRRALKNKGASDYQAAWLLGMSDDEDEEGDDADEDEEDGLDEDLDEAEKGLTLAEWKRKHLKDKEQEELDFPDEVDTPEDISAKERFAKYRGLKSFRTSPWHPKESLPQEYARIFQIENSKALENQVLRDGEDLEQAWLVASLSHNAGRVGKDGPLKGLIFPGTFVTLCIKGVDSDLATAAREEGLPLVVGALLKNEQKLSVMNCNIQKNPEYEEPVKARSELVMSCGLWRRKVRPAFSENTVNCDKHKFERFLHAGRWSVATVYAPLTFGSNVPVVLLDSQANEMVASGSVLDMNPDRIILKKICLSGHPIRVKKSWAVVRYMFFTPEDVRWFKPVDLWTKYGMSGRITMPLGTHGLFKCSFSKPIKNHDTVMMSLYKRVFPKPVEEFKDLQEQQRRDAAAADESLASMEA</sequence>
<evidence type="ECO:0000313" key="8">
    <source>
        <dbReference type="Proteomes" id="UP000241890"/>
    </source>
</evidence>
<evidence type="ECO:0000256" key="5">
    <source>
        <dbReference type="SAM" id="MobiDB-lite"/>
    </source>
</evidence>
<dbReference type="Proteomes" id="UP000241890">
    <property type="component" value="Unassembled WGS sequence"/>
</dbReference>
<evidence type="ECO:0000259" key="6">
    <source>
        <dbReference type="PROSITE" id="PS51714"/>
    </source>
</evidence>
<dbReference type="Pfam" id="PF08142">
    <property type="entry name" value="AARP2CN"/>
    <property type="match status" value="1"/>
</dbReference>
<dbReference type="InParanoid" id="A0A2R5GC37"/>
<evidence type="ECO:0000256" key="4">
    <source>
        <dbReference type="ARBA" id="ARBA00038288"/>
    </source>
</evidence>
<dbReference type="InterPro" id="IPR012948">
    <property type="entry name" value="AARP2CN"/>
</dbReference>
<evidence type="ECO:0000256" key="3">
    <source>
        <dbReference type="ARBA" id="ARBA00023242"/>
    </source>
</evidence>
<dbReference type="EMBL" id="BEYU01000037">
    <property type="protein sequence ID" value="GBG27889.1"/>
    <property type="molecule type" value="Genomic_DNA"/>
</dbReference>
<dbReference type="GO" id="GO:0005730">
    <property type="term" value="C:nucleolus"/>
    <property type="evidence" value="ECO:0007669"/>
    <property type="project" value="UniProtKB-SubCell"/>
</dbReference>
<dbReference type="AlphaFoldDB" id="A0A2R5GC37"/>
<keyword evidence="3" id="KW-0539">Nucleus</keyword>
<gene>
    <name evidence="7" type="ORF">FCC1311_041122</name>
</gene>
<dbReference type="PANTHER" id="PTHR12858:SF1">
    <property type="entry name" value="PRE-RRNA-PROCESSING PROTEIN TSR1 HOMOLOG"/>
    <property type="match status" value="1"/>
</dbReference>